<keyword evidence="4" id="KW-0175">Coiled coil</keyword>
<dbReference type="AlphaFoldDB" id="A0A172ZKI0"/>
<evidence type="ECO:0000256" key="4">
    <source>
        <dbReference type="SAM" id="Coils"/>
    </source>
</evidence>
<feature type="coiled-coil region" evidence="4">
    <location>
        <begin position="54"/>
        <end position="95"/>
    </location>
</feature>
<keyword evidence="3" id="KW-0418">Kinase</keyword>
<protein>
    <recommendedName>
        <fullName evidence="6">SpoOB alpha-helical domain-containing protein</fullName>
    </recommendedName>
</protein>
<dbReference type="InterPro" id="IPR039506">
    <property type="entry name" value="SPOB_a"/>
</dbReference>
<evidence type="ECO:0000256" key="5">
    <source>
        <dbReference type="SAM" id="Phobius"/>
    </source>
</evidence>
<accession>A0A172ZKI0</accession>
<dbReference type="Gene3D" id="1.10.287.130">
    <property type="match status" value="1"/>
</dbReference>
<reference evidence="7 8" key="2">
    <citation type="journal article" date="2016" name="Int. J. Syst. Evol. Microbiol.">
        <title>Paenibacillus bovis sp. nov., isolated from raw yak (Bos grunniens) milk.</title>
        <authorList>
            <person name="Gao C."/>
            <person name="Han J."/>
            <person name="Liu Z."/>
            <person name="Xu X."/>
            <person name="Hang F."/>
            <person name="Wu Z."/>
        </authorList>
    </citation>
    <scope>NUCLEOTIDE SEQUENCE [LARGE SCALE GENOMIC DNA]</scope>
    <source>
        <strain evidence="7 8">BD3526</strain>
    </source>
</reference>
<feature type="domain" description="SpoOB alpha-helical" evidence="6">
    <location>
        <begin position="100"/>
        <end position="153"/>
    </location>
</feature>
<proteinExistence type="predicted"/>
<dbReference type="GO" id="GO:0000155">
    <property type="term" value="F:phosphorelay sensor kinase activity"/>
    <property type="evidence" value="ECO:0007669"/>
    <property type="project" value="InterPro"/>
</dbReference>
<evidence type="ECO:0000256" key="3">
    <source>
        <dbReference type="ARBA" id="ARBA00022777"/>
    </source>
</evidence>
<name>A0A172ZKI0_9BACL</name>
<sequence>MNHFSRVPAVLAGTIIIPLIVAYRFHSVAAYIVLAIWIGAAYWLGIRSIQSRIQEQYSHQTQELQQQMTQMLEQNKQLKQQSLDHKQEYTRLQQQSETIHATAIEAFSHHRHDWMNDLQLLYGYIQLGNRDRLIENIERIKEQMMTDSRVSKLGIPPLIFYLQSFKALNRDIQLEVEIEDGITLADRLGTEQSEELTRVIQETISAYQTSGGSSWGECPTLSIIIRNDDQEVQFIFEPEEVYPGPDQIWAAVNQLIEGTNITATRPEDDPASISLHIYPIQTGTSV</sequence>
<evidence type="ECO:0000259" key="6">
    <source>
        <dbReference type="Pfam" id="PF14689"/>
    </source>
</evidence>
<dbReference type="Proteomes" id="UP000078148">
    <property type="component" value="Chromosome"/>
</dbReference>
<keyword evidence="5" id="KW-0472">Membrane</keyword>
<dbReference type="Pfam" id="PF14689">
    <property type="entry name" value="SPOB_a"/>
    <property type="match status" value="1"/>
</dbReference>
<dbReference type="InterPro" id="IPR016120">
    <property type="entry name" value="Sig_transdc_His_kin_SpoOB"/>
</dbReference>
<keyword evidence="8" id="KW-1185">Reference proteome</keyword>
<reference evidence="8" key="1">
    <citation type="submission" date="2015-10" db="EMBL/GenBank/DDBJ databases">
        <title>Genome of Paenibacillus bovis sp. nov.</title>
        <authorList>
            <person name="Wu Z."/>
            <person name="Gao C."/>
            <person name="Liu Z."/>
            <person name="Zheng H."/>
        </authorList>
    </citation>
    <scope>NUCLEOTIDE SEQUENCE [LARGE SCALE GENOMIC DNA]</scope>
    <source>
        <strain evidence="8">BD3526</strain>
    </source>
</reference>
<keyword evidence="5" id="KW-1133">Transmembrane helix</keyword>
<evidence type="ECO:0000313" key="8">
    <source>
        <dbReference type="Proteomes" id="UP000078148"/>
    </source>
</evidence>
<keyword evidence="1" id="KW-0597">Phosphoprotein</keyword>
<gene>
    <name evidence="7" type="ORF">AR543_19900</name>
</gene>
<dbReference type="EMBL" id="CP013023">
    <property type="protein sequence ID" value="ANF98049.1"/>
    <property type="molecule type" value="Genomic_DNA"/>
</dbReference>
<keyword evidence="5" id="KW-0812">Transmembrane</keyword>
<dbReference type="RefSeq" id="WP_060536132.1">
    <property type="nucleotide sequence ID" value="NZ_CP013023.1"/>
</dbReference>
<dbReference type="KEGG" id="pbv:AR543_19900"/>
<evidence type="ECO:0000313" key="7">
    <source>
        <dbReference type="EMBL" id="ANF98049.1"/>
    </source>
</evidence>
<feature type="transmembrane region" description="Helical" evidence="5">
    <location>
        <begin position="29"/>
        <end position="46"/>
    </location>
</feature>
<evidence type="ECO:0000256" key="2">
    <source>
        <dbReference type="ARBA" id="ARBA00022679"/>
    </source>
</evidence>
<evidence type="ECO:0000256" key="1">
    <source>
        <dbReference type="ARBA" id="ARBA00022553"/>
    </source>
</evidence>
<keyword evidence="2" id="KW-0808">Transferase</keyword>
<dbReference type="SUPFAM" id="SSF55890">
    <property type="entry name" value="Sporulation response regulatory protein Spo0B"/>
    <property type="match status" value="1"/>
</dbReference>
<organism evidence="7 8">
    <name type="scientific">Paenibacillus bovis</name>
    <dbReference type="NCBI Taxonomy" id="1616788"/>
    <lineage>
        <taxon>Bacteria</taxon>
        <taxon>Bacillati</taxon>
        <taxon>Bacillota</taxon>
        <taxon>Bacilli</taxon>
        <taxon>Bacillales</taxon>
        <taxon>Paenibacillaceae</taxon>
        <taxon>Paenibacillus</taxon>
    </lineage>
</organism>
<dbReference type="STRING" id="1616788.AR543_19900"/>
<feature type="transmembrane region" description="Helical" evidence="5">
    <location>
        <begin position="7"/>
        <end position="23"/>
    </location>
</feature>